<dbReference type="Ensembl" id="ENSOMYT00000111338.2">
    <property type="protein sequence ID" value="ENSOMYP00000102657.2"/>
    <property type="gene ID" value="ENSOMYG00000046272.2"/>
</dbReference>
<dbReference type="GO" id="GO:0003723">
    <property type="term" value="F:RNA binding"/>
    <property type="evidence" value="ECO:0007669"/>
    <property type="project" value="InterPro"/>
</dbReference>
<name>A0A8C7V6L5_ONCMY</name>
<dbReference type="GeneTree" id="ENSGT00940000156773"/>
<reference evidence="1" key="3">
    <citation type="submission" date="2025-09" db="UniProtKB">
        <authorList>
            <consortium name="Ensembl"/>
        </authorList>
    </citation>
    <scope>IDENTIFICATION</scope>
</reference>
<sequence>CSHSHISMLQGLFMEDKRLVPQLITEMMMMMHSIFKGINAAPPTAHHQRVQFLAEPISVVAEGSSELTLSAASVPLLAHHPLVSGPEFQYIGVAVGHRLDAFSSGVLGGTFCHLLALTDLYRSHVTRGEFGMATDNFSHTGRLIERSTYDTRQRQEIEEEAAVTGDSHQLHLVLTSKAFGS</sequence>
<dbReference type="AlphaFoldDB" id="A0A8C7V6L5"/>
<dbReference type="GO" id="GO:0001522">
    <property type="term" value="P:pseudouridine synthesis"/>
    <property type="evidence" value="ECO:0007669"/>
    <property type="project" value="InterPro"/>
</dbReference>
<reference evidence="1" key="1">
    <citation type="submission" date="2020-07" db="EMBL/GenBank/DDBJ databases">
        <title>A long reads based de novo assembly of the rainbow trout Arlee double haploid line genome.</title>
        <authorList>
            <person name="Gao G."/>
            <person name="Palti Y."/>
        </authorList>
    </citation>
    <scope>NUCLEOTIDE SEQUENCE [LARGE SCALE GENOMIC DNA]</scope>
</reference>
<dbReference type="PANTHER" id="PTHR13195:SF0">
    <property type="entry name" value="PSEUDOURIDYLATE SYNTHASE TRUB2, MITOCHONDRIAL"/>
    <property type="match status" value="1"/>
</dbReference>
<protein>
    <submittedName>
        <fullName evidence="1">Uncharacterized protein</fullName>
    </submittedName>
</protein>
<evidence type="ECO:0000313" key="2">
    <source>
        <dbReference type="Proteomes" id="UP000694395"/>
    </source>
</evidence>
<dbReference type="Proteomes" id="UP000694395">
    <property type="component" value="Chromosome 17"/>
</dbReference>
<proteinExistence type="predicted"/>
<dbReference type="SUPFAM" id="SSF55120">
    <property type="entry name" value="Pseudouridine synthase"/>
    <property type="match status" value="1"/>
</dbReference>
<evidence type="ECO:0000313" key="1">
    <source>
        <dbReference type="Ensembl" id="ENSOMYP00000102657.2"/>
    </source>
</evidence>
<accession>A0A8C7V6L5</accession>
<reference evidence="1" key="2">
    <citation type="submission" date="2025-08" db="UniProtKB">
        <authorList>
            <consortium name="Ensembl"/>
        </authorList>
    </citation>
    <scope>IDENTIFICATION</scope>
</reference>
<organism evidence="1 2">
    <name type="scientific">Oncorhynchus mykiss</name>
    <name type="common">Rainbow trout</name>
    <name type="synonym">Salmo gairdneri</name>
    <dbReference type="NCBI Taxonomy" id="8022"/>
    <lineage>
        <taxon>Eukaryota</taxon>
        <taxon>Metazoa</taxon>
        <taxon>Chordata</taxon>
        <taxon>Craniata</taxon>
        <taxon>Vertebrata</taxon>
        <taxon>Euteleostomi</taxon>
        <taxon>Actinopterygii</taxon>
        <taxon>Neopterygii</taxon>
        <taxon>Teleostei</taxon>
        <taxon>Protacanthopterygii</taxon>
        <taxon>Salmoniformes</taxon>
        <taxon>Salmonidae</taxon>
        <taxon>Salmoninae</taxon>
        <taxon>Oncorhynchus</taxon>
    </lineage>
</organism>
<dbReference type="GO" id="GO:0009982">
    <property type="term" value="F:pseudouridine synthase activity"/>
    <property type="evidence" value="ECO:0007669"/>
    <property type="project" value="InterPro"/>
</dbReference>
<keyword evidence="2" id="KW-1185">Reference proteome</keyword>
<dbReference type="PANTHER" id="PTHR13195">
    <property type="entry name" value="PSEUDOURIDINE SYNTHASE-RELATED"/>
    <property type="match status" value="1"/>
</dbReference>
<dbReference type="InterPro" id="IPR039048">
    <property type="entry name" value="Trub2"/>
</dbReference>
<dbReference type="InterPro" id="IPR020103">
    <property type="entry name" value="PsdUridine_synth_cat_dom_sf"/>
</dbReference>